<evidence type="ECO:0000313" key="5">
    <source>
        <dbReference type="EMBL" id="EMR01123.1"/>
    </source>
</evidence>
<dbReference type="EMBL" id="AODQ01000143">
    <property type="protein sequence ID" value="EMR01123.1"/>
    <property type="molecule type" value="Genomic_DNA"/>
</dbReference>
<dbReference type="GO" id="GO:0016787">
    <property type="term" value="F:hydrolase activity"/>
    <property type="evidence" value="ECO:0007669"/>
    <property type="project" value="UniProtKB-KW"/>
</dbReference>
<dbReference type="eggNOG" id="COG1643">
    <property type="taxonomic scope" value="Bacteria"/>
</dbReference>
<dbReference type="PANTHER" id="PTHR43519">
    <property type="entry name" value="ATP-DEPENDENT RNA HELICASE HRPB"/>
    <property type="match status" value="1"/>
</dbReference>
<dbReference type="Proteomes" id="UP000011910">
    <property type="component" value="Unassembled WGS sequence"/>
</dbReference>
<dbReference type="GO" id="GO:0005524">
    <property type="term" value="F:ATP binding"/>
    <property type="evidence" value="ECO:0007669"/>
    <property type="project" value="InterPro"/>
</dbReference>
<reference evidence="5 6" key="1">
    <citation type="journal article" date="2013" name="Genome Announc.">
        <title>Draft Genome Sequence of Cesiribacter andamanensis Strain AMV16T, Isolated from a Soil Sample from a Mud Volcano in the Andaman Islands, India.</title>
        <authorList>
            <person name="Shivaji S."/>
            <person name="Ara S."/>
            <person name="Begum Z."/>
            <person name="Srinivas T.N."/>
            <person name="Singh A."/>
            <person name="Kumar Pinnaka A."/>
        </authorList>
    </citation>
    <scope>NUCLEOTIDE SEQUENCE [LARGE SCALE GENOMIC DNA]</scope>
    <source>
        <strain evidence="5 6">AMV16</strain>
    </source>
</reference>
<comment type="caution">
    <text evidence="5">The sequence shown here is derived from an EMBL/GenBank/DDBJ whole genome shotgun (WGS) entry which is preliminary data.</text>
</comment>
<evidence type="ECO:0000259" key="4">
    <source>
        <dbReference type="PROSITE" id="PS51192"/>
    </source>
</evidence>
<dbReference type="SMART" id="SM00487">
    <property type="entry name" value="DEXDc"/>
    <property type="match status" value="1"/>
</dbReference>
<proteinExistence type="predicted"/>
<keyword evidence="6" id="KW-1185">Reference proteome</keyword>
<dbReference type="PANTHER" id="PTHR43519:SF1">
    <property type="entry name" value="ATP-DEPENDENT RNA HELICASE HRPB"/>
    <property type="match status" value="1"/>
</dbReference>
<dbReference type="GO" id="GO:0004386">
    <property type="term" value="F:helicase activity"/>
    <property type="evidence" value="ECO:0007669"/>
    <property type="project" value="UniProtKB-KW"/>
</dbReference>
<feature type="domain" description="Helicase ATP-binding" evidence="4">
    <location>
        <begin position="16"/>
        <end position="180"/>
    </location>
</feature>
<dbReference type="PATRIC" id="fig|1279009.4.peg.3789"/>
<keyword evidence="2 5" id="KW-0347">Helicase</keyword>
<dbReference type="GO" id="GO:0003676">
    <property type="term" value="F:nucleic acid binding"/>
    <property type="evidence" value="ECO:0007669"/>
    <property type="project" value="InterPro"/>
</dbReference>
<feature type="region of interest" description="Disordered" evidence="3">
    <location>
        <begin position="257"/>
        <end position="280"/>
    </location>
</feature>
<gene>
    <name evidence="5" type="ORF">ADICEAN_03745</name>
</gene>
<dbReference type="STRING" id="1279009.ADICEAN_03745"/>
<keyword evidence="1" id="KW-0378">Hydrolase</keyword>
<evidence type="ECO:0000313" key="6">
    <source>
        <dbReference type="Proteomes" id="UP000011910"/>
    </source>
</evidence>
<dbReference type="Pfam" id="PF00270">
    <property type="entry name" value="DEAD"/>
    <property type="match status" value="1"/>
</dbReference>
<evidence type="ECO:0000256" key="3">
    <source>
        <dbReference type="SAM" id="MobiDB-lite"/>
    </source>
</evidence>
<dbReference type="AlphaFoldDB" id="M7MXF4"/>
<dbReference type="InterPro" id="IPR011545">
    <property type="entry name" value="DEAD/DEAH_box_helicase_dom"/>
</dbReference>
<dbReference type="InterPro" id="IPR014001">
    <property type="entry name" value="Helicase_ATP-bd"/>
</dbReference>
<keyword evidence="2 5" id="KW-0547">Nucleotide-binding</keyword>
<accession>M7MXF4</accession>
<dbReference type="InterPro" id="IPR027417">
    <property type="entry name" value="P-loop_NTPase"/>
</dbReference>
<dbReference type="InterPro" id="IPR049614">
    <property type="entry name" value="HrpB_DEXH"/>
</dbReference>
<dbReference type="FunFam" id="3.40.50.300:FF:002125">
    <property type="entry name" value="ATP-dependent helicase HrpB"/>
    <property type="match status" value="1"/>
</dbReference>
<dbReference type="Gene3D" id="3.40.50.300">
    <property type="entry name" value="P-loop containing nucleotide triphosphate hydrolases"/>
    <property type="match status" value="1"/>
</dbReference>
<sequence length="305" mass="33084">MAEQDLPVVTILPELKQQLASATTLILQAPPGAGKSTVLPLRLLHEPWLQGQKILMLEPRRLAARAVASRLAQQLGEALGQTVGYRIRFEQRIGPTTRLEVLTEGVLARMLGQDNGLEGVGLVIFDEFHERSLQADLALALCREIQGVLRDDLRLLIMSATLDGAELSRLLGGAPILTSQGRQYPISLRYLPPGAAQLPRRRCPGPAGEQRHPQGTAGRRRGCTGLFARRRRNRALCGTAAGERTRHQPASPLWRSAAGRAAGCPAAAPPGPAQSGAGHLHSRNQLNYRRHTGSSRQWLFPGTPL</sequence>
<keyword evidence="2 5" id="KW-0067">ATP-binding</keyword>
<protein>
    <submittedName>
        <fullName evidence="5">ATP-dependent RNA helicase HrpB</fullName>
    </submittedName>
</protein>
<dbReference type="PROSITE" id="PS51192">
    <property type="entry name" value="HELICASE_ATP_BIND_1"/>
    <property type="match status" value="1"/>
</dbReference>
<organism evidence="5 6">
    <name type="scientific">Cesiribacter andamanensis AMV16</name>
    <dbReference type="NCBI Taxonomy" id="1279009"/>
    <lineage>
        <taxon>Bacteria</taxon>
        <taxon>Pseudomonadati</taxon>
        <taxon>Bacteroidota</taxon>
        <taxon>Cytophagia</taxon>
        <taxon>Cytophagales</taxon>
        <taxon>Cesiribacteraceae</taxon>
        <taxon>Cesiribacter</taxon>
    </lineage>
</organism>
<dbReference type="SUPFAM" id="SSF52540">
    <property type="entry name" value="P-loop containing nucleoside triphosphate hydrolases"/>
    <property type="match status" value="1"/>
</dbReference>
<evidence type="ECO:0000256" key="2">
    <source>
        <dbReference type="ARBA" id="ARBA00022806"/>
    </source>
</evidence>
<feature type="compositionally biased region" description="Low complexity" evidence="3">
    <location>
        <begin position="257"/>
        <end position="266"/>
    </location>
</feature>
<feature type="region of interest" description="Disordered" evidence="3">
    <location>
        <begin position="197"/>
        <end position="221"/>
    </location>
</feature>
<evidence type="ECO:0000256" key="1">
    <source>
        <dbReference type="ARBA" id="ARBA00022801"/>
    </source>
</evidence>
<dbReference type="CDD" id="cd17990">
    <property type="entry name" value="DEXHc_HrpB"/>
    <property type="match status" value="1"/>
</dbReference>
<name>M7MXF4_9BACT</name>